<feature type="DNA-binding region" description="H-T-H motif" evidence="4">
    <location>
        <begin position="34"/>
        <end position="53"/>
    </location>
</feature>
<evidence type="ECO:0000256" key="3">
    <source>
        <dbReference type="ARBA" id="ARBA00023163"/>
    </source>
</evidence>
<evidence type="ECO:0000256" key="4">
    <source>
        <dbReference type="PROSITE-ProRule" id="PRU00335"/>
    </source>
</evidence>
<dbReference type="InterPro" id="IPR050109">
    <property type="entry name" value="HTH-type_TetR-like_transc_reg"/>
</dbReference>
<dbReference type="PRINTS" id="PR00455">
    <property type="entry name" value="HTHTETR"/>
</dbReference>
<keyword evidence="7" id="KW-1185">Reference proteome</keyword>
<dbReference type="InterPro" id="IPR009057">
    <property type="entry name" value="Homeodomain-like_sf"/>
</dbReference>
<name>A0ABX6INM8_9ACTN</name>
<feature type="domain" description="HTH tetR-type" evidence="5">
    <location>
        <begin position="11"/>
        <end position="71"/>
    </location>
</feature>
<dbReference type="Pfam" id="PF00440">
    <property type="entry name" value="TetR_N"/>
    <property type="match status" value="1"/>
</dbReference>
<organism evidence="6 7">
    <name type="scientific">Gordonia pseudamarae</name>
    <dbReference type="NCBI Taxonomy" id="2831662"/>
    <lineage>
        <taxon>Bacteria</taxon>
        <taxon>Bacillati</taxon>
        <taxon>Actinomycetota</taxon>
        <taxon>Actinomycetes</taxon>
        <taxon>Mycobacteriales</taxon>
        <taxon>Gordoniaceae</taxon>
        <taxon>Gordonia</taxon>
    </lineage>
</organism>
<evidence type="ECO:0000256" key="2">
    <source>
        <dbReference type="ARBA" id="ARBA00023125"/>
    </source>
</evidence>
<dbReference type="PROSITE" id="PS50977">
    <property type="entry name" value="HTH_TETR_2"/>
    <property type="match status" value="1"/>
</dbReference>
<dbReference type="Gene3D" id="1.10.357.10">
    <property type="entry name" value="Tetracycline Repressor, domain 2"/>
    <property type="match status" value="1"/>
</dbReference>
<dbReference type="PANTHER" id="PTHR30055:SF234">
    <property type="entry name" value="HTH-TYPE TRANSCRIPTIONAL REGULATOR BETI"/>
    <property type="match status" value="1"/>
</dbReference>
<dbReference type="Proteomes" id="UP001059836">
    <property type="component" value="Chromosome"/>
</dbReference>
<protein>
    <submittedName>
        <fullName evidence="6">TetR family transcriptional regulator</fullName>
    </submittedName>
</protein>
<dbReference type="EMBL" id="CP045809">
    <property type="protein sequence ID" value="QHN37367.1"/>
    <property type="molecule type" value="Genomic_DNA"/>
</dbReference>
<accession>A0ABX6INM8</accession>
<evidence type="ECO:0000313" key="6">
    <source>
        <dbReference type="EMBL" id="QHN37367.1"/>
    </source>
</evidence>
<keyword evidence="3" id="KW-0804">Transcription</keyword>
<gene>
    <name evidence="6" type="ORF">GII31_05555</name>
</gene>
<keyword evidence="1" id="KW-0805">Transcription regulation</keyword>
<sequence>MVKSAADTSAADTRERIVAATQKLLAVKGIRALTVAEVADLAGISRAWLYRQFPDKQAMVGAAIVATTDAFWSDARSELERLDSFAEQMIVGVRVGRGAYDDPGPVLIRLQLTEPEAYAACIGPGVAGLIPGLAAFWRPFVDAAVARGDIAAGHDPEETSEWVARVMISIGTTPSPTINPDDPADVSRYIHRYILPGLGTVPD</sequence>
<keyword evidence="2 4" id="KW-0238">DNA-binding</keyword>
<reference evidence="6" key="1">
    <citation type="journal article" date="2021" name="Nat. Microbiol.">
        <title>Cocultivation of an ultrasmall environmental parasitic bacterium with lytic ability against bacteria associated with wastewater foams.</title>
        <authorList>
            <person name="Batinovic S."/>
            <person name="Rose J.J.A."/>
            <person name="Ratcliffe J."/>
            <person name="Seviour R.J."/>
            <person name="Petrovski S."/>
        </authorList>
    </citation>
    <scope>NUCLEOTIDE SEQUENCE</scope>
    <source>
        <strain evidence="6">CON9</strain>
    </source>
</reference>
<evidence type="ECO:0000313" key="7">
    <source>
        <dbReference type="Proteomes" id="UP001059836"/>
    </source>
</evidence>
<evidence type="ECO:0000259" key="5">
    <source>
        <dbReference type="PROSITE" id="PS50977"/>
    </source>
</evidence>
<dbReference type="SUPFAM" id="SSF46689">
    <property type="entry name" value="Homeodomain-like"/>
    <property type="match status" value="1"/>
</dbReference>
<evidence type="ECO:0000256" key="1">
    <source>
        <dbReference type="ARBA" id="ARBA00023015"/>
    </source>
</evidence>
<dbReference type="PANTHER" id="PTHR30055">
    <property type="entry name" value="HTH-TYPE TRANSCRIPTIONAL REGULATOR RUTR"/>
    <property type="match status" value="1"/>
</dbReference>
<proteinExistence type="predicted"/>
<dbReference type="InterPro" id="IPR001647">
    <property type="entry name" value="HTH_TetR"/>
</dbReference>